<dbReference type="AlphaFoldDB" id="A0AA40D057"/>
<dbReference type="InterPro" id="IPR052895">
    <property type="entry name" value="HetReg/Transcr_Mod"/>
</dbReference>
<keyword evidence="4" id="KW-1185">Reference proteome</keyword>
<evidence type="ECO:0000313" key="4">
    <source>
        <dbReference type="Proteomes" id="UP001174936"/>
    </source>
</evidence>
<dbReference type="PANTHER" id="PTHR24148:SF64">
    <property type="entry name" value="HETEROKARYON INCOMPATIBILITY DOMAIN-CONTAINING PROTEIN"/>
    <property type="match status" value="1"/>
</dbReference>
<organism evidence="3 4">
    <name type="scientific">Cercophora newfieldiana</name>
    <dbReference type="NCBI Taxonomy" id="92897"/>
    <lineage>
        <taxon>Eukaryota</taxon>
        <taxon>Fungi</taxon>
        <taxon>Dikarya</taxon>
        <taxon>Ascomycota</taxon>
        <taxon>Pezizomycotina</taxon>
        <taxon>Sordariomycetes</taxon>
        <taxon>Sordariomycetidae</taxon>
        <taxon>Sordariales</taxon>
        <taxon>Lasiosphaeriaceae</taxon>
        <taxon>Cercophora</taxon>
    </lineage>
</organism>
<feature type="compositionally biased region" description="Polar residues" evidence="1">
    <location>
        <begin position="682"/>
        <end position="693"/>
    </location>
</feature>
<protein>
    <submittedName>
        <fullName evidence="3">Heterokaryon incompatibility protein-domain-containing protein</fullName>
    </submittedName>
</protein>
<feature type="compositionally biased region" description="Low complexity" evidence="1">
    <location>
        <begin position="647"/>
        <end position="659"/>
    </location>
</feature>
<proteinExistence type="predicted"/>
<evidence type="ECO:0000256" key="1">
    <source>
        <dbReference type="SAM" id="MobiDB-lite"/>
    </source>
</evidence>
<feature type="region of interest" description="Disordered" evidence="1">
    <location>
        <begin position="818"/>
        <end position="840"/>
    </location>
</feature>
<dbReference type="PANTHER" id="PTHR24148">
    <property type="entry name" value="ANKYRIN REPEAT DOMAIN-CONTAINING PROTEIN 39 HOMOLOG-RELATED"/>
    <property type="match status" value="1"/>
</dbReference>
<gene>
    <name evidence="3" type="ORF">B0T16DRAFT_340873</name>
</gene>
<sequence length="1069" mass="121058">MRDTAVRYVGGPGPDEHKILNGDLPEPGPRVRRADAHRPRLRELVQNVAVRALDENWSAPRPGQFNLRFHYSPLRKGEIRILRLYQAKHPDEPLRADFFNRQLNDIKGRYEALSYCWGSGAETHEIQIRDLNAARLVSDTSDDEGSDTPIPLTGILVKAVGHTEFKIRKNLYQALNRLRSKYRDVYLWVDAICIDQSENGATEKAHQIDMMARIFNSAANVCVWLGEDYEALAAFNLIREIMNFKNFDVTIRNPPNATALSQLVAILKADWFSRRWIIQEIALSREASIHCGAHSIHWDDFADAVSLLTEKADLMRTEYQFRDETFEDAETWSASTLIRTLGDICRKSDIDEEKGGMVSRLLDVETLVSTLVGFQASFARDTIYSILSLARDYPRVAERWSEKHTEQLEKNKQEKLARIKNDLYRYKEYRAKLEEDLRREKPLHEKREKDLAKLQDDRQRGLEARKKDKLWEVWKLTEIVDKMHELELQGRRYHDLEFDFYTTLSKIRKLRKELNMADQEEARINLLPDYQLSPRDLFIAFVTRSIYQSRSLDIICRHWAPELKPGEGGSHMPSWISSITKAPFGIPGASQDRQAGDNLVACLSYDQRKRYSASGMTGADFQMCIDPLVSPSAGLWTHVDDHPVEEGTGTATPTGPTNTDQAALVSERGESPASGLPDLLGAQTTDNQDSASMVQRHRSIRQAVKDTTKKAINTLNPARMRPNGGGGSPESGRGTPDVQEAETSDRTATPTPRDRTEAEEPPSSSHRKSPSIQLRRQDHPPLTTRNVIQERFAQAAEKTNTDKAAGDLNMMASFRAPDRASPRKITRKKRLDRDDEDMMPPSALHRLSGILVVKGFVLGVIHDQSDVMRGGIIPGGWVSRLGWEKHNNLENSVPDTLWQLLVADRTPQGGRLPSWYKRACLHGLVDNRVSDNVGNIHSLSASDRRISEWTANYFKRVASVVWNRRILELLPLDEEEEDDEEGERQRQELMTRPLYGLGPEGCSKGDYVCILYGCSVPVVLKLVPESAQPRVVDLFEVVGEAYVHGVMDGEAMPADLADLEGLEVDFHLG</sequence>
<comment type="caution">
    <text evidence="3">The sequence shown here is derived from an EMBL/GenBank/DDBJ whole genome shotgun (WGS) entry which is preliminary data.</text>
</comment>
<evidence type="ECO:0000259" key="2">
    <source>
        <dbReference type="Pfam" id="PF06985"/>
    </source>
</evidence>
<dbReference type="EMBL" id="JAULSV010000001">
    <property type="protein sequence ID" value="KAK0657906.1"/>
    <property type="molecule type" value="Genomic_DNA"/>
</dbReference>
<dbReference type="Pfam" id="PF06985">
    <property type="entry name" value="HET"/>
    <property type="match status" value="1"/>
</dbReference>
<dbReference type="InterPro" id="IPR010730">
    <property type="entry name" value="HET"/>
</dbReference>
<feature type="region of interest" description="Disordered" evidence="1">
    <location>
        <begin position="641"/>
        <end position="782"/>
    </location>
</feature>
<reference evidence="3" key="1">
    <citation type="submission" date="2023-06" db="EMBL/GenBank/DDBJ databases">
        <title>Genome-scale phylogeny and comparative genomics of the fungal order Sordariales.</title>
        <authorList>
            <consortium name="Lawrence Berkeley National Laboratory"/>
            <person name="Hensen N."/>
            <person name="Bonometti L."/>
            <person name="Westerberg I."/>
            <person name="Brannstrom I.O."/>
            <person name="Guillou S."/>
            <person name="Cros-Aarteil S."/>
            <person name="Calhoun S."/>
            <person name="Haridas S."/>
            <person name="Kuo A."/>
            <person name="Mondo S."/>
            <person name="Pangilinan J."/>
            <person name="Riley R."/>
            <person name="Labutti K."/>
            <person name="Andreopoulos B."/>
            <person name="Lipzen A."/>
            <person name="Chen C."/>
            <person name="Yanf M."/>
            <person name="Daum C."/>
            <person name="Ng V."/>
            <person name="Clum A."/>
            <person name="Steindorff A."/>
            <person name="Ohm R."/>
            <person name="Martin F."/>
            <person name="Silar P."/>
            <person name="Natvig D."/>
            <person name="Lalanne C."/>
            <person name="Gautier V."/>
            <person name="Ament-Velasquez S.L."/>
            <person name="Kruys A."/>
            <person name="Hutchinson M.I."/>
            <person name="Powell A.J."/>
            <person name="Barry K."/>
            <person name="Miller A.N."/>
            <person name="Grigoriev I.V."/>
            <person name="Debuchy R."/>
            <person name="Gladieux P."/>
            <person name="Thoren M.H."/>
            <person name="Johannesson H."/>
        </authorList>
    </citation>
    <scope>NUCLEOTIDE SEQUENCE</scope>
    <source>
        <strain evidence="3">SMH2532-1</strain>
    </source>
</reference>
<feature type="domain" description="Heterokaryon incompatibility" evidence="2">
    <location>
        <begin position="110"/>
        <end position="280"/>
    </location>
</feature>
<dbReference type="Pfam" id="PF26639">
    <property type="entry name" value="Het-6_barrel"/>
    <property type="match status" value="1"/>
</dbReference>
<name>A0AA40D057_9PEZI</name>
<evidence type="ECO:0000313" key="3">
    <source>
        <dbReference type="EMBL" id="KAK0657906.1"/>
    </source>
</evidence>
<accession>A0AA40D057</accession>
<dbReference type="Proteomes" id="UP001174936">
    <property type="component" value="Unassembled WGS sequence"/>
</dbReference>